<comment type="caution">
    <text evidence="3">The sequence shown here is derived from an EMBL/GenBank/DDBJ whole genome shotgun (WGS) entry which is preliminary data.</text>
</comment>
<evidence type="ECO:0000313" key="3">
    <source>
        <dbReference type="EMBL" id="CAG9311469.1"/>
    </source>
</evidence>
<organism evidence="3 4">
    <name type="scientific">Blepharisma stoltei</name>
    <dbReference type="NCBI Taxonomy" id="1481888"/>
    <lineage>
        <taxon>Eukaryota</taxon>
        <taxon>Sar</taxon>
        <taxon>Alveolata</taxon>
        <taxon>Ciliophora</taxon>
        <taxon>Postciliodesmatophora</taxon>
        <taxon>Heterotrichea</taxon>
        <taxon>Heterotrichida</taxon>
        <taxon>Blepharismidae</taxon>
        <taxon>Blepharisma</taxon>
    </lineage>
</organism>
<dbReference type="Gene3D" id="1.10.8.270">
    <property type="entry name" value="putative rabgap domain of human tbc1 domain family member 14 like domains"/>
    <property type="match status" value="1"/>
</dbReference>
<feature type="coiled-coil region" evidence="1">
    <location>
        <begin position="360"/>
        <end position="415"/>
    </location>
</feature>
<dbReference type="GO" id="GO:0031267">
    <property type="term" value="F:small GTPase binding"/>
    <property type="evidence" value="ECO:0007669"/>
    <property type="project" value="TreeGrafter"/>
</dbReference>
<dbReference type="InterPro" id="IPR035969">
    <property type="entry name" value="Rab-GAP_TBC_sf"/>
</dbReference>
<accession>A0AAU9II45</accession>
<evidence type="ECO:0000259" key="2">
    <source>
        <dbReference type="PROSITE" id="PS50086"/>
    </source>
</evidence>
<dbReference type="Gene3D" id="1.10.472.80">
    <property type="entry name" value="Ypt/Rab-GAP domain of gyp1p, domain 3"/>
    <property type="match status" value="1"/>
</dbReference>
<feature type="coiled-coil region" evidence="1">
    <location>
        <begin position="453"/>
        <end position="501"/>
    </location>
</feature>
<dbReference type="InterPro" id="IPR000195">
    <property type="entry name" value="Rab-GAP-TBC_dom"/>
</dbReference>
<gene>
    <name evidence="3" type="ORF">BSTOLATCC_MIC3758</name>
</gene>
<dbReference type="EMBL" id="CAJZBQ010000004">
    <property type="protein sequence ID" value="CAG9311469.1"/>
    <property type="molecule type" value="Genomic_DNA"/>
</dbReference>
<evidence type="ECO:0000313" key="4">
    <source>
        <dbReference type="Proteomes" id="UP001162131"/>
    </source>
</evidence>
<sequence length="528" mass="62103">MLARSEILQFLNTCEIASLYVLNKSHNKSLKADRAIKSSIWRGDLPDEVRAKYWIYQCPLYTVQEDSRKLLRISDPTANTYELIQLRIELGEGLEEIGLNIDTVKNDIAKDIPRTLLVANSKREQEKLFRILLALAYVKPSIGYCQGINFLASVILKVVRNEEVAFWLLLGVIKKWDMENMFVPGVPDLSLREHQMNHYFMILLPDLYSHFRRAGITSSFFITRWFMTLFSTYLPFSTLVKVWDCFFLEGWKVIIKVSIAILKELKPMFLQMDVEEISFVLRDTQKELHLDYKSLLEKGFGIVVSSKELKNIEENFYKDQANLKMQAAEHTHTLTDQEMIMLRWAKSQLSSIDPPTRKDIKEFQKKLEKLDIDLETLHKHHLSVSMELLHVQKEIESLAEKKRNYFRILKDMETKFKQSKSFFKKLVPGKMKKILSSKTGNKLNITEIKQEDIADCQQKLNYIEQELKELYMQQKEKYSIYRDAQTRVEELKEKKQSYSEQLCEFISLQMVKNDSSPRIRHTPHPVSF</sequence>
<proteinExistence type="predicted"/>
<dbReference type="AlphaFoldDB" id="A0AAU9II45"/>
<dbReference type="GO" id="GO:0005096">
    <property type="term" value="F:GTPase activator activity"/>
    <property type="evidence" value="ECO:0007669"/>
    <property type="project" value="TreeGrafter"/>
</dbReference>
<dbReference type="Pfam" id="PF00566">
    <property type="entry name" value="RabGAP-TBC"/>
    <property type="match status" value="1"/>
</dbReference>
<keyword evidence="4" id="KW-1185">Reference proteome</keyword>
<dbReference type="InterPro" id="IPR050302">
    <property type="entry name" value="Rab_GAP_TBC_domain"/>
</dbReference>
<dbReference type="PROSITE" id="PS50086">
    <property type="entry name" value="TBC_RABGAP"/>
    <property type="match status" value="1"/>
</dbReference>
<evidence type="ECO:0000256" key="1">
    <source>
        <dbReference type="SAM" id="Coils"/>
    </source>
</evidence>
<dbReference type="PANTHER" id="PTHR47219">
    <property type="entry name" value="RAB GTPASE-ACTIVATING PROTEIN 1-LIKE"/>
    <property type="match status" value="1"/>
</dbReference>
<dbReference type="SUPFAM" id="SSF47923">
    <property type="entry name" value="Ypt/Rab-GAP domain of gyp1p"/>
    <property type="match status" value="2"/>
</dbReference>
<protein>
    <recommendedName>
        <fullName evidence="2">Rab-GAP TBC domain-containing protein</fullName>
    </recommendedName>
</protein>
<keyword evidence="1" id="KW-0175">Coiled coil</keyword>
<dbReference type="PANTHER" id="PTHR47219:SF9">
    <property type="entry name" value="GTPASE ACTIVATING PROTEIN AND CENTROSOME-ASSOCIATED, ISOFORM B"/>
    <property type="match status" value="1"/>
</dbReference>
<reference evidence="3" key="1">
    <citation type="submission" date="2021-09" db="EMBL/GenBank/DDBJ databases">
        <authorList>
            <consortium name="AG Swart"/>
            <person name="Singh M."/>
            <person name="Singh A."/>
            <person name="Seah K."/>
            <person name="Emmerich C."/>
        </authorList>
    </citation>
    <scope>NUCLEOTIDE SEQUENCE</scope>
    <source>
        <strain evidence="3">ATCC30299</strain>
    </source>
</reference>
<dbReference type="SMART" id="SM00164">
    <property type="entry name" value="TBC"/>
    <property type="match status" value="1"/>
</dbReference>
<name>A0AAU9II45_9CILI</name>
<feature type="domain" description="Rab-GAP TBC" evidence="2">
    <location>
        <begin position="44"/>
        <end position="250"/>
    </location>
</feature>
<dbReference type="Proteomes" id="UP001162131">
    <property type="component" value="Unassembled WGS sequence"/>
</dbReference>